<dbReference type="InterPro" id="IPR036514">
    <property type="entry name" value="SGNH_hydro_sf"/>
</dbReference>
<name>A0ABY7VY47_9BACT</name>
<protein>
    <submittedName>
        <fullName evidence="3">SGNH/GDSL hydrolase family protein</fullName>
    </submittedName>
</protein>
<evidence type="ECO:0000313" key="3">
    <source>
        <dbReference type="EMBL" id="WDE97797.1"/>
    </source>
</evidence>
<accession>A0ABY7VY47</accession>
<dbReference type="GO" id="GO:0016787">
    <property type="term" value="F:hydrolase activity"/>
    <property type="evidence" value="ECO:0007669"/>
    <property type="project" value="UniProtKB-KW"/>
</dbReference>
<dbReference type="InterPro" id="IPR013830">
    <property type="entry name" value="SGNH_hydro"/>
</dbReference>
<dbReference type="Gene3D" id="3.40.50.1110">
    <property type="entry name" value="SGNH hydrolase"/>
    <property type="match status" value="1"/>
</dbReference>
<dbReference type="CDD" id="cd00229">
    <property type="entry name" value="SGNH_hydrolase"/>
    <property type="match status" value="1"/>
</dbReference>
<keyword evidence="1" id="KW-0732">Signal</keyword>
<reference evidence="3 4" key="1">
    <citation type="submission" date="2023-02" db="EMBL/GenBank/DDBJ databases">
        <title>Genome sequence of Lentisphaera profundi SAORIC-696.</title>
        <authorList>
            <person name="Kim e."/>
            <person name="Cho J.-C."/>
            <person name="Choi A."/>
            <person name="Kang I."/>
        </authorList>
    </citation>
    <scope>NUCLEOTIDE SEQUENCE [LARGE SCALE GENOMIC DNA]</scope>
    <source>
        <strain evidence="3 4">SAORIC-696</strain>
    </source>
</reference>
<dbReference type="RefSeq" id="WP_274152403.1">
    <property type="nucleotide sequence ID" value="NZ_CP117812.1"/>
</dbReference>
<dbReference type="InterPro" id="IPR051532">
    <property type="entry name" value="Ester_Hydrolysis_Enzymes"/>
</dbReference>
<evidence type="ECO:0000313" key="4">
    <source>
        <dbReference type="Proteomes" id="UP001214250"/>
    </source>
</evidence>
<feature type="chain" id="PRO_5047234465" evidence="1">
    <location>
        <begin position="18"/>
        <end position="369"/>
    </location>
</feature>
<dbReference type="Pfam" id="PF13472">
    <property type="entry name" value="Lipase_GDSL_2"/>
    <property type="match status" value="1"/>
</dbReference>
<evidence type="ECO:0000259" key="2">
    <source>
        <dbReference type="Pfam" id="PF13472"/>
    </source>
</evidence>
<dbReference type="Gene3D" id="2.60.120.260">
    <property type="entry name" value="Galactose-binding domain-like"/>
    <property type="match status" value="1"/>
</dbReference>
<proteinExistence type="predicted"/>
<dbReference type="SUPFAM" id="SSF52266">
    <property type="entry name" value="SGNH hydrolase"/>
    <property type="match status" value="1"/>
</dbReference>
<dbReference type="PANTHER" id="PTHR30383">
    <property type="entry name" value="THIOESTERASE 1/PROTEASE 1/LYSOPHOSPHOLIPASE L1"/>
    <property type="match status" value="1"/>
</dbReference>
<organism evidence="3 4">
    <name type="scientific">Lentisphaera profundi</name>
    <dbReference type="NCBI Taxonomy" id="1658616"/>
    <lineage>
        <taxon>Bacteria</taxon>
        <taxon>Pseudomonadati</taxon>
        <taxon>Lentisphaerota</taxon>
        <taxon>Lentisphaeria</taxon>
        <taxon>Lentisphaerales</taxon>
        <taxon>Lentisphaeraceae</taxon>
        <taxon>Lentisphaera</taxon>
    </lineage>
</organism>
<sequence length="369" mass="41466">MKLFLLLSLSFTQLIFADQTLSASSNTYSIRGANYSRLIDQGMEFRRFPLEFQKLNSRELGFNIKKAETTSGASILFTSNSAKISISFTIPEESENRGSDFALYINGQAKRLYSFKKTESIQIKMANPFPGDETSYELVLPSFSNPILERFTIDDKSYLRADKSKQLKKYLAIGDSISHGVGQDSKSYKTYPFILSKKLNLQIYNLAVGGGKISPAVAECLSDFKNVKLITILIGYNDLNFQGKSVNQYIEQYDAFIQKTRTAQPTAKIFCISLLFTKNTASPKTKITPDEYRIALEQFINQKRQEGDKNIHFIAGDSITSEKNLRPESSDPVHLGIDGAAKFARELEKIIAPFLNITTKNLPQGRKSI</sequence>
<dbReference type="PANTHER" id="PTHR30383:SF5">
    <property type="entry name" value="SGNH HYDROLASE-TYPE ESTERASE DOMAIN-CONTAINING PROTEIN"/>
    <property type="match status" value="1"/>
</dbReference>
<feature type="signal peptide" evidence="1">
    <location>
        <begin position="1"/>
        <end position="17"/>
    </location>
</feature>
<keyword evidence="4" id="KW-1185">Reference proteome</keyword>
<dbReference type="Proteomes" id="UP001214250">
    <property type="component" value="Chromosome 2"/>
</dbReference>
<feature type="domain" description="SGNH hydrolase-type esterase" evidence="2">
    <location>
        <begin position="172"/>
        <end position="340"/>
    </location>
</feature>
<dbReference type="EMBL" id="CP117812">
    <property type="protein sequence ID" value="WDE97797.1"/>
    <property type="molecule type" value="Genomic_DNA"/>
</dbReference>
<gene>
    <name evidence="3" type="ORF">PQO03_18380</name>
</gene>
<keyword evidence="3" id="KW-0378">Hydrolase</keyword>
<evidence type="ECO:0000256" key="1">
    <source>
        <dbReference type="SAM" id="SignalP"/>
    </source>
</evidence>